<evidence type="ECO:0000313" key="2">
    <source>
        <dbReference type="Proteomes" id="UP000316079"/>
    </source>
</evidence>
<evidence type="ECO:0000313" key="1">
    <source>
        <dbReference type="EMBL" id="TRY98397.1"/>
    </source>
</evidence>
<gene>
    <name evidence="1" type="ORF">DNTS_021813</name>
</gene>
<keyword evidence="2" id="KW-1185">Reference proteome</keyword>
<comment type="caution">
    <text evidence="1">The sequence shown here is derived from an EMBL/GenBank/DDBJ whole genome shotgun (WGS) entry which is preliminary data.</text>
</comment>
<protein>
    <submittedName>
        <fullName evidence="1">Uncharacterized protein</fullName>
    </submittedName>
</protein>
<name>A0A553R892_9TELE</name>
<accession>A0A553R892</accession>
<organism evidence="1 2">
    <name type="scientific">Danionella cerebrum</name>
    <dbReference type="NCBI Taxonomy" id="2873325"/>
    <lineage>
        <taxon>Eukaryota</taxon>
        <taxon>Metazoa</taxon>
        <taxon>Chordata</taxon>
        <taxon>Craniata</taxon>
        <taxon>Vertebrata</taxon>
        <taxon>Euteleostomi</taxon>
        <taxon>Actinopterygii</taxon>
        <taxon>Neopterygii</taxon>
        <taxon>Teleostei</taxon>
        <taxon>Ostariophysi</taxon>
        <taxon>Cypriniformes</taxon>
        <taxon>Danionidae</taxon>
        <taxon>Danioninae</taxon>
        <taxon>Danionella</taxon>
    </lineage>
</organism>
<reference evidence="1 2" key="1">
    <citation type="journal article" date="2019" name="Sci. Data">
        <title>Hybrid genome assembly and annotation of Danionella translucida.</title>
        <authorList>
            <person name="Kadobianskyi M."/>
            <person name="Schulze L."/>
            <person name="Schuelke M."/>
            <person name="Judkewitz B."/>
        </authorList>
    </citation>
    <scope>NUCLEOTIDE SEQUENCE [LARGE SCALE GENOMIC DNA]</scope>
    <source>
        <strain evidence="1 2">Bolton</strain>
    </source>
</reference>
<proteinExistence type="predicted"/>
<dbReference type="AlphaFoldDB" id="A0A553R892"/>
<sequence length="101" mass="11592">MPSGQISSGFSRRLLAECAPEVLAQLLCYLTGVHHMPSFIMEISLSQHQQKTSVHSREKQRNMIFNEITRGFSHLTRRNSLRRTLGRHNTLSDSHPHTLNK</sequence>
<dbReference type="Proteomes" id="UP000316079">
    <property type="component" value="Unassembled WGS sequence"/>
</dbReference>
<feature type="non-terminal residue" evidence="1">
    <location>
        <position position="101"/>
    </location>
</feature>
<dbReference type="EMBL" id="SRMA01025170">
    <property type="protein sequence ID" value="TRY98397.1"/>
    <property type="molecule type" value="Genomic_DNA"/>
</dbReference>